<protein>
    <submittedName>
        <fullName evidence="1">Ankyrin repeat protein</fullName>
    </submittedName>
</protein>
<proteinExistence type="predicted"/>
<dbReference type="SUPFAM" id="SSF81383">
    <property type="entry name" value="F-box domain"/>
    <property type="match status" value="1"/>
</dbReference>
<dbReference type="GO" id="GO:0030149">
    <property type="term" value="P:sphingolipid catabolic process"/>
    <property type="evidence" value="ECO:0007669"/>
    <property type="project" value="TreeGrafter"/>
</dbReference>
<dbReference type="InterPro" id="IPR036047">
    <property type="entry name" value="F-box-like_dom_sf"/>
</dbReference>
<dbReference type="GO" id="GO:0071944">
    <property type="term" value="C:cell periphery"/>
    <property type="evidence" value="ECO:0007669"/>
    <property type="project" value="TreeGrafter"/>
</dbReference>
<reference evidence="1 2" key="1">
    <citation type="journal article" date="2015" name="Parasitol. Res.">
        <title>Viruses in close associations with free-living amoebae.</title>
        <authorList>
            <person name="Scheid P."/>
        </authorList>
    </citation>
    <scope>NUCLEOTIDE SEQUENCE [LARGE SCALE GENOMIC DNA]</scope>
    <source>
        <strain evidence="1">KlaHel</strain>
    </source>
</reference>
<dbReference type="EMBL" id="KP136319">
    <property type="protein sequence ID" value="AJF97477.1"/>
    <property type="molecule type" value="Genomic_DNA"/>
</dbReference>
<dbReference type="SUPFAM" id="SSF140860">
    <property type="entry name" value="Pseudo ankyrin repeat-like"/>
    <property type="match status" value="1"/>
</dbReference>
<sequence length="259" mass="28830">MDNCGLTMDYHNVISSEHTRCTMAPPHDTATRLSIDDLPAELLDMILCLVGALPHVRAVCKSWRHALDHLVTIGRCRRLASSDYLGLLARWNLKEMILWARDQGYPWDAKACAGAARGGHVNLLVWLREQGCPWDSRACAAAAKSGRIDLYQWLRVGGCPWDRRTAANAARSGHTEIIASLLDLGAPRWREVCVGAARGGRLDTLQWLHDRHYPLDVWVRVWASVRGDDQISAWACAHGCPDPRDHVARCGTRPSIMGT</sequence>
<name>A0A0B5JCT6_9VIRU</name>
<dbReference type="PANTHER" id="PTHR12393">
    <property type="entry name" value="SPHINGOMYELIN PHOSPHODIESTERASE RELATED"/>
    <property type="match status" value="1"/>
</dbReference>
<dbReference type="KEGG" id="vg:23462394"/>
<dbReference type="RefSeq" id="YP_009119712.1">
    <property type="nucleotide sequence ID" value="NC_026440.1"/>
</dbReference>
<dbReference type="Gene3D" id="1.25.40.20">
    <property type="entry name" value="Ankyrin repeat-containing domain"/>
    <property type="match status" value="1"/>
</dbReference>
<organism evidence="1 2">
    <name type="scientific">Pandoravirus inopinatum</name>
    <dbReference type="NCBI Taxonomy" id="1605721"/>
    <lineage>
        <taxon>Viruses</taxon>
        <taxon>Pandoravirus</taxon>
    </lineage>
</organism>
<dbReference type="Proteomes" id="UP000202511">
    <property type="component" value="Segment"/>
</dbReference>
<dbReference type="GO" id="GO:0046513">
    <property type="term" value="P:ceramide biosynthetic process"/>
    <property type="evidence" value="ECO:0007669"/>
    <property type="project" value="TreeGrafter"/>
</dbReference>
<evidence type="ECO:0000313" key="2">
    <source>
        <dbReference type="Proteomes" id="UP000202511"/>
    </source>
</evidence>
<accession>A0A0B5JCT6</accession>
<dbReference type="GO" id="GO:0004620">
    <property type="term" value="F:phospholipase activity"/>
    <property type="evidence" value="ECO:0007669"/>
    <property type="project" value="TreeGrafter"/>
</dbReference>
<dbReference type="GeneID" id="23462394"/>
<dbReference type="PANTHER" id="PTHR12393:SF6">
    <property type="entry name" value="SPHINGOMYELIN PHOSPHODIESTERASE 2"/>
    <property type="match status" value="1"/>
</dbReference>
<dbReference type="InterPro" id="IPR036770">
    <property type="entry name" value="Ankyrin_rpt-contain_sf"/>
</dbReference>
<dbReference type="GO" id="GO:0016020">
    <property type="term" value="C:membrane"/>
    <property type="evidence" value="ECO:0007669"/>
    <property type="project" value="TreeGrafter"/>
</dbReference>
<evidence type="ECO:0000313" key="1">
    <source>
        <dbReference type="EMBL" id="AJF97477.1"/>
    </source>
</evidence>